<feature type="domain" description="Aldehyde oxidase/xanthine dehydrogenase a/b hammerhead" evidence="3">
    <location>
        <begin position="19"/>
        <end position="138"/>
    </location>
</feature>
<evidence type="ECO:0000259" key="3">
    <source>
        <dbReference type="SMART" id="SM01008"/>
    </source>
</evidence>
<proteinExistence type="predicted"/>
<dbReference type="Pfam" id="PF20256">
    <property type="entry name" value="MoCoBD_2"/>
    <property type="match status" value="1"/>
</dbReference>
<dbReference type="SUPFAM" id="SSF54665">
    <property type="entry name" value="CO dehydrogenase molybdoprotein N-domain-like"/>
    <property type="match status" value="1"/>
</dbReference>
<dbReference type="RefSeq" id="WP_121622325.1">
    <property type="nucleotide sequence ID" value="NZ_JACIIW010000006.1"/>
</dbReference>
<dbReference type="Gene3D" id="3.90.1170.50">
    <property type="entry name" value="Aldehyde oxidase/xanthine dehydrogenase, a/b hammerhead"/>
    <property type="match status" value="1"/>
</dbReference>
<dbReference type="Proteomes" id="UP000269692">
    <property type="component" value="Unassembled WGS sequence"/>
</dbReference>
<dbReference type="GO" id="GO:0016491">
    <property type="term" value="F:oxidoreductase activity"/>
    <property type="evidence" value="ECO:0007669"/>
    <property type="project" value="UniProtKB-KW"/>
</dbReference>
<evidence type="ECO:0000256" key="2">
    <source>
        <dbReference type="ARBA" id="ARBA00023002"/>
    </source>
</evidence>
<keyword evidence="5" id="KW-1185">Reference proteome</keyword>
<protein>
    <submittedName>
        <fullName evidence="4">Xanthine dehydrogenase family protein molybdopterin-binding subunit</fullName>
    </submittedName>
</protein>
<dbReference type="InterPro" id="IPR037165">
    <property type="entry name" value="AldOxase/xan_DH_Mopterin-bd_sf"/>
</dbReference>
<dbReference type="InterPro" id="IPR046867">
    <property type="entry name" value="AldOxase/xan_DH_MoCoBD2"/>
</dbReference>
<dbReference type="EMBL" id="RCTF01000003">
    <property type="protein sequence ID" value="RLP80532.1"/>
    <property type="molecule type" value="Genomic_DNA"/>
</dbReference>
<evidence type="ECO:0000313" key="5">
    <source>
        <dbReference type="Proteomes" id="UP000269692"/>
    </source>
</evidence>
<dbReference type="SMART" id="SM01008">
    <property type="entry name" value="Ald_Xan_dh_C"/>
    <property type="match status" value="1"/>
</dbReference>
<dbReference type="Pfam" id="PF02738">
    <property type="entry name" value="MoCoBD_1"/>
    <property type="match status" value="1"/>
</dbReference>
<reference evidence="4 5" key="1">
    <citation type="submission" date="2018-10" db="EMBL/GenBank/DDBJ databases">
        <title>Xanthobacter tagetidis genome sequencing and assembly.</title>
        <authorList>
            <person name="Maclea K.S."/>
            <person name="Goen A.E."/>
            <person name="Fatima S.A."/>
        </authorList>
    </citation>
    <scope>NUCLEOTIDE SEQUENCE [LARGE SCALE GENOMIC DNA]</scope>
    <source>
        <strain evidence="4 5">ATCC 700314</strain>
    </source>
</reference>
<dbReference type="InterPro" id="IPR016208">
    <property type="entry name" value="Ald_Oxase/xanthine_DH-like"/>
</dbReference>
<comment type="caution">
    <text evidence="4">The sequence shown here is derived from an EMBL/GenBank/DDBJ whole genome shotgun (WGS) entry which is preliminary data.</text>
</comment>
<evidence type="ECO:0000313" key="4">
    <source>
        <dbReference type="EMBL" id="RLP80532.1"/>
    </source>
</evidence>
<dbReference type="OrthoDB" id="9763985at2"/>
<dbReference type="InterPro" id="IPR000674">
    <property type="entry name" value="Ald_Oxase/Xan_DH_a/b"/>
</dbReference>
<dbReference type="SUPFAM" id="SSF56003">
    <property type="entry name" value="Molybdenum cofactor-binding domain"/>
    <property type="match status" value="1"/>
</dbReference>
<dbReference type="Gene3D" id="3.30.365.10">
    <property type="entry name" value="Aldehyde oxidase/xanthine dehydrogenase, molybdopterin binding domain"/>
    <property type="match status" value="4"/>
</dbReference>
<dbReference type="PANTHER" id="PTHR11908">
    <property type="entry name" value="XANTHINE DEHYDROGENASE"/>
    <property type="match status" value="1"/>
</dbReference>
<keyword evidence="1" id="KW-0500">Molybdenum</keyword>
<dbReference type="Pfam" id="PF01315">
    <property type="entry name" value="Ald_Xan_dh_C"/>
    <property type="match status" value="1"/>
</dbReference>
<keyword evidence="2" id="KW-0560">Oxidoreductase</keyword>
<dbReference type="PANTHER" id="PTHR11908:SF132">
    <property type="entry name" value="ALDEHYDE OXIDASE 1-RELATED"/>
    <property type="match status" value="1"/>
</dbReference>
<name>A0A3L7AM79_9HYPH</name>
<organism evidence="4 5">
    <name type="scientific">Xanthobacter tagetidis</name>
    <dbReference type="NCBI Taxonomy" id="60216"/>
    <lineage>
        <taxon>Bacteria</taxon>
        <taxon>Pseudomonadati</taxon>
        <taxon>Pseudomonadota</taxon>
        <taxon>Alphaproteobacteria</taxon>
        <taxon>Hyphomicrobiales</taxon>
        <taxon>Xanthobacteraceae</taxon>
        <taxon>Xanthobacter</taxon>
    </lineage>
</organism>
<dbReference type="AlphaFoldDB" id="A0A3L7AM79"/>
<dbReference type="GO" id="GO:0005506">
    <property type="term" value="F:iron ion binding"/>
    <property type="evidence" value="ECO:0007669"/>
    <property type="project" value="InterPro"/>
</dbReference>
<sequence length="762" mass="79873">MTFGFGQGLKRVEDEALITGHGRYVADLAARAGALSAVVLRAPYANARFTLGNLDAVRARPGVHLVLTGADTADLGAIPVVGTIRVEDEPRMWTSFRPVLCAQQVRHVGDPFGFIVAETLDAARDAAEAIEVRWEPEPAVSDLAAALADGAPRVWNERAGNIAFTAATGDSAAVAAAFAAAARIVRIDLVNNRLVTNYMETRGVLAEVEDGGRVRLTLGSQGSHGLRDAVCKMLGWARDELRVVTPDVGGGFGTKAFPFSEYPLAALAARRLGRPVAWIGERTEHFLADSQGRDNLTTAELALDADGRFLALKVDTLANMGAYLGYYAPFIPWVGATMLPGVYDIPAMHARIRGVLTHTAPVDAYRGAGRPEAAYVIERLVDAAARETGIGPVELRRRNFISPSQMPYLTATGRTYDSGDFDRHMTRALALSGWETFPERAQAAAGNGLARGIGLATYIEACGGGSPEPAYLTLDADGGVTVKIGTQSNGQGHQTAYAQLVAAELQLPLDRVRVLQGDTDDTPTGNGTGGSRSIPVGGAAVDGAARALAAKLRTLAAGALEADAADIAFRDGRAVIVGTDRGLDLSAIAALPEATPDALAATHAFKPTEATYPNGSHVCEVEIDPETGATRIVAYTVVDDFGATLNPMMLEGQIHGGVVQGIGQALVEHTVYDRDGQLLTASFMDYALPRAADIPPIVFETANVPCATNPLGVKGAGEAGTIGACPAVMNAMVDALAHAGHPPRLDMPALPERVSAAFTKRD</sequence>
<evidence type="ECO:0000256" key="1">
    <source>
        <dbReference type="ARBA" id="ARBA00022505"/>
    </source>
</evidence>
<dbReference type="InterPro" id="IPR008274">
    <property type="entry name" value="AldOxase/xan_DH_MoCoBD1"/>
</dbReference>
<accession>A0A3L7AM79</accession>
<gene>
    <name evidence="4" type="ORF">D9R14_05645</name>
</gene>
<dbReference type="InterPro" id="IPR036856">
    <property type="entry name" value="Ald_Oxase/Xan_DH_a/b_sf"/>
</dbReference>